<dbReference type="PANTHER" id="PTHR33495">
    <property type="entry name" value="ANTI-SIGMA FACTOR ANTAGONIST TM_1081-RELATED-RELATED"/>
    <property type="match status" value="1"/>
</dbReference>
<dbReference type="GO" id="GO:0043856">
    <property type="term" value="F:anti-sigma factor antagonist activity"/>
    <property type="evidence" value="ECO:0007669"/>
    <property type="project" value="InterPro"/>
</dbReference>
<sequence>MQVQATNGVTVISMDERFDATVAQKLKDTVKSLAERAQTKLVIDLSHTRFIDSSGCGALVASLRVLMKNKGDMKIAGPSAQARSLFQLTRLNRVFEIYDTLPEALKSFAS</sequence>
<proteinExistence type="inferred from homology"/>
<dbReference type="NCBIfam" id="TIGR00377">
    <property type="entry name" value="ant_ant_sig"/>
    <property type="match status" value="1"/>
</dbReference>
<evidence type="ECO:0000313" key="4">
    <source>
        <dbReference type="EMBL" id="HGH60589.1"/>
    </source>
</evidence>
<dbReference type="Gene3D" id="3.30.750.24">
    <property type="entry name" value="STAS domain"/>
    <property type="match status" value="1"/>
</dbReference>
<dbReference type="AlphaFoldDB" id="A0A7C4ERS7"/>
<dbReference type="InterPro" id="IPR002645">
    <property type="entry name" value="STAS_dom"/>
</dbReference>
<dbReference type="EMBL" id="DTGT01000149">
    <property type="protein sequence ID" value="HGH60589.1"/>
    <property type="molecule type" value="Genomic_DNA"/>
</dbReference>
<accession>A0A7C4ERS7</accession>
<comment type="caution">
    <text evidence="4">The sequence shown here is derived from an EMBL/GenBank/DDBJ whole genome shotgun (WGS) entry which is preliminary data.</text>
</comment>
<dbReference type="CDD" id="cd07043">
    <property type="entry name" value="STAS_anti-anti-sigma_factors"/>
    <property type="match status" value="1"/>
</dbReference>
<dbReference type="Pfam" id="PF01740">
    <property type="entry name" value="STAS"/>
    <property type="match status" value="1"/>
</dbReference>
<evidence type="ECO:0000259" key="3">
    <source>
        <dbReference type="PROSITE" id="PS50801"/>
    </source>
</evidence>
<feature type="domain" description="STAS" evidence="3">
    <location>
        <begin position="1"/>
        <end position="108"/>
    </location>
</feature>
<protein>
    <recommendedName>
        <fullName evidence="2">Anti-sigma factor antagonist</fullName>
    </recommendedName>
</protein>
<gene>
    <name evidence="4" type="ORF">ENV54_04740</name>
</gene>
<comment type="similarity">
    <text evidence="1 2">Belongs to the anti-sigma-factor antagonist family.</text>
</comment>
<reference evidence="4" key="1">
    <citation type="journal article" date="2020" name="mSystems">
        <title>Genome- and Community-Level Interaction Insights into Carbon Utilization and Element Cycling Functions of Hydrothermarchaeota in Hydrothermal Sediment.</title>
        <authorList>
            <person name="Zhou Z."/>
            <person name="Liu Y."/>
            <person name="Xu W."/>
            <person name="Pan J."/>
            <person name="Luo Z.H."/>
            <person name="Li M."/>
        </authorList>
    </citation>
    <scope>NUCLEOTIDE SEQUENCE [LARGE SCALE GENOMIC DNA]</scope>
    <source>
        <strain evidence="4">SpSt-769</strain>
    </source>
</reference>
<dbReference type="InterPro" id="IPR036513">
    <property type="entry name" value="STAS_dom_sf"/>
</dbReference>
<evidence type="ECO:0000256" key="1">
    <source>
        <dbReference type="ARBA" id="ARBA00009013"/>
    </source>
</evidence>
<dbReference type="PANTHER" id="PTHR33495:SF2">
    <property type="entry name" value="ANTI-SIGMA FACTOR ANTAGONIST TM_1081-RELATED"/>
    <property type="match status" value="1"/>
</dbReference>
<organism evidence="4">
    <name type="scientific">Desulfomonile tiedjei</name>
    <dbReference type="NCBI Taxonomy" id="2358"/>
    <lineage>
        <taxon>Bacteria</taxon>
        <taxon>Pseudomonadati</taxon>
        <taxon>Thermodesulfobacteriota</taxon>
        <taxon>Desulfomonilia</taxon>
        <taxon>Desulfomonilales</taxon>
        <taxon>Desulfomonilaceae</taxon>
        <taxon>Desulfomonile</taxon>
    </lineage>
</organism>
<dbReference type="SUPFAM" id="SSF52091">
    <property type="entry name" value="SpoIIaa-like"/>
    <property type="match status" value="1"/>
</dbReference>
<name>A0A7C4ERS7_9BACT</name>
<dbReference type="PROSITE" id="PS50801">
    <property type="entry name" value="STAS"/>
    <property type="match status" value="1"/>
</dbReference>
<evidence type="ECO:0000256" key="2">
    <source>
        <dbReference type="RuleBase" id="RU003749"/>
    </source>
</evidence>
<dbReference type="InterPro" id="IPR003658">
    <property type="entry name" value="Anti-sigma_ant"/>
</dbReference>